<dbReference type="Proteomes" id="UP000192610">
    <property type="component" value="Unassembled WGS sequence"/>
</dbReference>
<name>A0A1V9ENX5_9BACT</name>
<dbReference type="AlphaFoldDB" id="A0A1V9ENX5"/>
<accession>A0A1V9ENX5</accession>
<dbReference type="EMBL" id="LVXG01000021">
    <property type="protein sequence ID" value="OQP47848.1"/>
    <property type="molecule type" value="Genomic_DNA"/>
</dbReference>
<gene>
    <name evidence="1" type="ORF">A4H97_30525</name>
</gene>
<evidence type="ECO:0000313" key="2">
    <source>
        <dbReference type="Proteomes" id="UP000192610"/>
    </source>
</evidence>
<evidence type="ECO:0000313" key="1">
    <source>
        <dbReference type="EMBL" id="OQP47848.1"/>
    </source>
</evidence>
<comment type="caution">
    <text evidence="1">The sequence shown here is derived from an EMBL/GenBank/DDBJ whole genome shotgun (WGS) entry which is preliminary data.</text>
</comment>
<proteinExistence type="predicted"/>
<keyword evidence="2" id="KW-1185">Reference proteome</keyword>
<reference evidence="2" key="1">
    <citation type="submission" date="2016-04" db="EMBL/GenBank/DDBJ databases">
        <authorList>
            <person name="Chen L."/>
            <person name="Zhuang W."/>
            <person name="Wang G."/>
        </authorList>
    </citation>
    <scope>NUCLEOTIDE SEQUENCE [LARGE SCALE GENOMIC DNA]</scope>
    <source>
        <strain evidence="2">17621</strain>
    </source>
</reference>
<organism evidence="1 2">
    <name type="scientific">Niastella yeongjuensis</name>
    <dbReference type="NCBI Taxonomy" id="354355"/>
    <lineage>
        <taxon>Bacteria</taxon>
        <taxon>Pseudomonadati</taxon>
        <taxon>Bacteroidota</taxon>
        <taxon>Chitinophagia</taxon>
        <taxon>Chitinophagales</taxon>
        <taxon>Chitinophagaceae</taxon>
        <taxon>Niastella</taxon>
    </lineage>
</organism>
<sequence>MAFLFVLPKSYSQVRYLTADETESWPKQPISIPDDYNRISSYVYLINKDELPKIFSGVAYTKEERQELGIKANDKPDFLQVSIKIKHPEINKETPIAIPLFIYDMRDKNKAKSFSGLNGMFLNDIKSESLSSNIVGQIDINALISNSSARFWQGVAKISADLGKSAVSLAMGNPKILVDLKAKLSGYLDSGISALNNLNGGQREENHTFFISLVDRQKGQEFDEIVTAARLYQIHWSTNEVQKSNFLARIKADNALPASFGTSVSNKTVPYILVVESRTRQKLEVGTPVFDKEYNNKIATEYESFHINDHDMLLAYRKNYSTAYNAYTYINAYKSRLAAGQPDINAITTAIDFSYQFKTSVQAENEKYESDEVSEDIQKRYYAIKDRYSAIDVLVNNLYGSADQNNELQRASRILTAITNPIETEGLSKDKLYAEITKLNEYDLLLKNTGIQPATPSYQECKRLRQDYENRLNDMLTAEMPKDESKKNAFFERTKVNYPSCVGCVNFATSQLNGSKGLRKAQLTKQYKELSDKEYDQFSSCRKNIEKMFPVISQRIDSLEDFDKRVVIESYKSLKENIGKWKEFVSQKPDNAQPEEIDQWISGITESRNRIRYAIKDLVRKNILVQADNCIAE</sequence>
<protein>
    <submittedName>
        <fullName evidence="1">Uncharacterized protein</fullName>
    </submittedName>
</protein>